<comment type="similarity">
    <text evidence="1">Belongs to the RIMBP family.</text>
</comment>
<dbReference type="InterPro" id="IPR003961">
    <property type="entry name" value="FN3_dom"/>
</dbReference>
<dbReference type="InterPro" id="IPR013783">
    <property type="entry name" value="Ig-like_fold"/>
</dbReference>
<dbReference type="Proteomes" id="UP001221898">
    <property type="component" value="Unassembled WGS sequence"/>
</dbReference>
<dbReference type="SUPFAM" id="SSF50044">
    <property type="entry name" value="SH3-domain"/>
    <property type="match status" value="1"/>
</dbReference>
<evidence type="ECO:0008006" key="11">
    <source>
        <dbReference type="Google" id="ProtNLM"/>
    </source>
</evidence>
<feature type="domain" description="SH3" evidence="7">
    <location>
        <begin position="241"/>
        <end position="308"/>
    </location>
</feature>
<feature type="compositionally biased region" description="Low complexity" evidence="6">
    <location>
        <begin position="734"/>
        <end position="747"/>
    </location>
</feature>
<dbReference type="PROSITE" id="PS50002">
    <property type="entry name" value="SH3"/>
    <property type="match status" value="1"/>
</dbReference>
<dbReference type="InterPro" id="IPR036116">
    <property type="entry name" value="FN3_sf"/>
</dbReference>
<dbReference type="Pfam" id="PF07653">
    <property type="entry name" value="SH3_2"/>
    <property type="match status" value="1"/>
</dbReference>
<feature type="compositionally biased region" description="Basic and acidic residues" evidence="6">
    <location>
        <begin position="1043"/>
        <end position="1057"/>
    </location>
</feature>
<feature type="coiled-coil region" evidence="5">
    <location>
        <begin position="48"/>
        <end position="121"/>
    </location>
</feature>
<sequence>MSRSWGASSKMSPVRMSPDGPCGAEALPTRHNSALKEDQRFHAKLENLEKVLKHMREVTERRQQLEQEQQQALAILNFKQNEVKRLQRAQFAAKKEQEGVVQMLESSVLELEEKCRTQSQQFTLLSHELERFRLQTGDASDQELCQLTNGVKEPVFTHHASGLARPQWPPAPRRRVLPTIDLKPGSPASTARFRHLAPKPVPLLHHTRKPLLSHEVVASRQVKGLHINASPVPEASGRAAAKLRVFVVKYSYDPYHGPNDNPETELPLKAGEYICLYGDIDEDGFYEGELMDGRRGLVPSNFVELVSGDSAVGFPSPEACDPSCGSPGESGLHGGEGRLHLCADSSERSGPPTPDEGQGPTANGFDAEEWDADAVPYPRRLTLIKRLAKSAVIGWEPPLAPAGWGSVWSYNVYVDKELRLNVPFGAPTKAVLERLDVGLKAYRVSVQSVTERGESDALRCTFLVGRDVCMAPTQLRAERVAPTSVRLTWLPSNSNYTHTVSLSDGERWLVKAGDYSLSLRDLGFCQRYCAKVEARALCTPWELSLYGREHKSASITFSTAATGPPAPPLNVQLEAGPSPGIALISWLPVTSAADGTSNGAPVTGYTIYADKRKVLEVSSPTAGSALMGPSQIHTLQSARELTVRTTSPQGESTDSVPVPVPPNLAAIAAGMALARPTPGGVLHSASPPPEIPTAKLLHGTPADAHAPLAGTSCDTHRAVSTGRAGVISPEHTVSSAEPSSPASPAPGSHREPDPGDTQRSPPEPGTEDGSSRESTRVGSVDEFPDSARLTPGPQYTESQDRSYLKTPQSCGSRLTEAHSDCRVTEEAGFNSDLREDEEGHCSDNPGEDSKTDSDEEILERILRSETPHNNNKELFSIPEVTEEEDSCQEPEDPVLLKSPQIQHLLPGQDKPVAPNSPARHSKSPDGPAYNYKNPESPAHRSMIPDSPAHRSKSPDSPAYCYKSPDSPAHRSAPVTQERSSRAPIRDRHLAPVANTKRKGPEDPKPRQHISRRDPGGDGPYEARDLSRYSTIPQPKTRPRHRVHYSDKVDTFSYQREEYDSDSSVYVPSREARRQRQRSHGPLRQRGAPEKSGDCLRREALLQSQMASHRLASGQYLGGKTVVRTRAPVSSGMEIDVEYGTEDDDEEALPFDPAGVVVEQMSSEWWVLDELRERPGPAPHRPKRQQPVEAVANLHPGYWRRGSAGAPGMGGLILEGRVLPGQGTWQTSGRTAAHRHRSVPNWTRGRGATAPTVNT</sequence>
<feature type="compositionally biased region" description="Basic and acidic residues" evidence="6">
    <location>
        <begin position="978"/>
        <end position="989"/>
    </location>
</feature>
<feature type="region of interest" description="Disordered" evidence="6">
    <location>
        <begin position="1"/>
        <end position="28"/>
    </location>
</feature>
<dbReference type="Gene3D" id="2.60.40.10">
    <property type="entry name" value="Immunoglobulins"/>
    <property type="match status" value="1"/>
</dbReference>
<dbReference type="PANTHER" id="PTHR14234:SF20">
    <property type="entry name" value="PERIPHERAL-TYPE BENZODIAZEPINE RECEPTOR-ASSOCIATED PROTEIN 1"/>
    <property type="match status" value="1"/>
</dbReference>
<feature type="compositionally biased region" description="Basic residues" evidence="6">
    <location>
        <begin position="1072"/>
        <end position="1082"/>
    </location>
</feature>
<dbReference type="PROSITE" id="PS50853">
    <property type="entry name" value="FN3"/>
    <property type="match status" value="1"/>
</dbReference>
<evidence type="ECO:0000256" key="5">
    <source>
        <dbReference type="SAM" id="Coils"/>
    </source>
</evidence>
<keyword evidence="3" id="KW-0677">Repeat</keyword>
<feature type="compositionally biased region" description="Basic and acidic residues" evidence="6">
    <location>
        <begin position="815"/>
        <end position="825"/>
    </location>
</feature>
<evidence type="ECO:0000313" key="9">
    <source>
        <dbReference type="EMBL" id="KAJ8403850.1"/>
    </source>
</evidence>
<feature type="region of interest" description="Disordered" evidence="6">
    <location>
        <begin position="678"/>
        <end position="1093"/>
    </location>
</feature>
<keyword evidence="2 4" id="KW-0728">SH3 domain</keyword>
<dbReference type="InterPro" id="IPR036028">
    <property type="entry name" value="SH3-like_dom_sf"/>
</dbReference>
<reference evidence="9" key="1">
    <citation type="journal article" date="2023" name="Science">
        <title>Genome structures resolve the early diversification of teleost fishes.</title>
        <authorList>
            <person name="Parey E."/>
            <person name="Louis A."/>
            <person name="Montfort J."/>
            <person name="Bouchez O."/>
            <person name="Roques C."/>
            <person name="Iampietro C."/>
            <person name="Lluch J."/>
            <person name="Castinel A."/>
            <person name="Donnadieu C."/>
            <person name="Desvignes T."/>
            <person name="Floi Bucao C."/>
            <person name="Jouanno E."/>
            <person name="Wen M."/>
            <person name="Mejri S."/>
            <person name="Dirks R."/>
            <person name="Jansen H."/>
            <person name="Henkel C."/>
            <person name="Chen W.J."/>
            <person name="Zahm M."/>
            <person name="Cabau C."/>
            <person name="Klopp C."/>
            <person name="Thompson A.W."/>
            <person name="Robinson-Rechavi M."/>
            <person name="Braasch I."/>
            <person name="Lecointre G."/>
            <person name="Bobe J."/>
            <person name="Postlethwait J.H."/>
            <person name="Berthelot C."/>
            <person name="Roest Crollius H."/>
            <person name="Guiguen Y."/>
        </authorList>
    </citation>
    <scope>NUCLEOTIDE SEQUENCE</scope>
    <source>
        <strain evidence="9">NC1722</strain>
    </source>
</reference>
<evidence type="ECO:0000256" key="2">
    <source>
        <dbReference type="ARBA" id="ARBA00022443"/>
    </source>
</evidence>
<dbReference type="EMBL" id="JAINUG010000056">
    <property type="protein sequence ID" value="KAJ8403850.1"/>
    <property type="molecule type" value="Genomic_DNA"/>
</dbReference>
<dbReference type="Pfam" id="PF25523">
    <property type="entry name" value="Ig_RIMBP2"/>
    <property type="match status" value="1"/>
</dbReference>
<evidence type="ECO:0000256" key="3">
    <source>
        <dbReference type="ARBA" id="ARBA00022737"/>
    </source>
</evidence>
<dbReference type="PANTHER" id="PTHR14234">
    <property type="entry name" value="RIM BINDING PROTEIN-RELATED"/>
    <property type="match status" value="1"/>
</dbReference>
<feature type="compositionally biased region" description="Basic and acidic residues" evidence="6">
    <location>
        <begin position="998"/>
        <end position="1026"/>
    </location>
</feature>
<name>A0AAD7SJL3_9TELE</name>
<keyword evidence="5" id="KW-0175">Coiled coil</keyword>
<dbReference type="CDD" id="cd12014">
    <property type="entry name" value="SH3_RIM-BP_1"/>
    <property type="match status" value="1"/>
</dbReference>
<proteinExistence type="inferred from homology"/>
<dbReference type="FunFam" id="2.30.30.40:FF:000006">
    <property type="entry name" value="RIMS-binding protein 2 isoform X1"/>
    <property type="match status" value="1"/>
</dbReference>
<gene>
    <name evidence="9" type="ORF">AAFF_G00347180</name>
</gene>
<dbReference type="FunFam" id="2.60.40.10:FF:000072">
    <property type="entry name" value="RIMS-binding protein 2 isoform X1"/>
    <property type="match status" value="1"/>
</dbReference>
<evidence type="ECO:0000259" key="8">
    <source>
        <dbReference type="PROSITE" id="PS50853"/>
    </source>
</evidence>
<dbReference type="CDD" id="cd00063">
    <property type="entry name" value="FN3"/>
    <property type="match status" value="1"/>
</dbReference>
<organism evidence="9 10">
    <name type="scientific">Aldrovandia affinis</name>
    <dbReference type="NCBI Taxonomy" id="143900"/>
    <lineage>
        <taxon>Eukaryota</taxon>
        <taxon>Metazoa</taxon>
        <taxon>Chordata</taxon>
        <taxon>Craniata</taxon>
        <taxon>Vertebrata</taxon>
        <taxon>Euteleostomi</taxon>
        <taxon>Actinopterygii</taxon>
        <taxon>Neopterygii</taxon>
        <taxon>Teleostei</taxon>
        <taxon>Notacanthiformes</taxon>
        <taxon>Halosauridae</taxon>
        <taxon>Aldrovandia</taxon>
    </lineage>
</organism>
<feature type="compositionally biased region" description="Polar residues" evidence="6">
    <location>
        <begin position="1"/>
        <end position="11"/>
    </location>
</feature>
<dbReference type="InterPro" id="IPR040325">
    <property type="entry name" value="RIMBP1/2/3"/>
</dbReference>
<evidence type="ECO:0000256" key="6">
    <source>
        <dbReference type="SAM" id="MobiDB-lite"/>
    </source>
</evidence>
<feature type="domain" description="Fibronectin type-III" evidence="8">
    <location>
        <begin position="567"/>
        <end position="663"/>
    </location>
</feature>
<feature type="region of interest" description="Disordered" evidence="6">
    <location>
        <begin position="1224"/>
        <end position="1254"/>
    </location>
</feature>
<dbReference type="InterPro" id="IPR057884">
    <property type="entry name" value="FN3_RIM-BP1/2/3"/>
</dbReference>
<evidence type="ECO:0000259" key="7">
    <source>
        <dbReference type="PROSITE" id="PS50002"/>
    </source>
</evidence>
<dbReference type="AlphaFoldDB" id="A0AAD7SJL3"/>
<dbReference type="InterPro" id="IPR001452">
    <property type="entry name" value="SH3_domain"/>
</dbReference>
<comment type="caution">
    <text evidence="9">The sequence shown here is derived from an EMBL/GenBank/DDBJ whole genome shotgun (WGS) entry which is preliminary data.</text>
</comment>
<feature type="region of interest" description="Disordered" evidence="6">
    <location>
        <begin position="318"/>
        <end position="369"/>
    </location>
</feature>
<dbReference type="SMART" id="SM00060">
    <property type="entry name" value="FN3"/>
    <property type="match status" value="3"/>
</dbReference>
<feature type="compositionally biased region" description="Acidic residues" evidence="6">
    <location>
        <begin position="880"/>
        <end position="892"/>
    </location>
</feature>
<protein>
    <recommendedName>
        <fullName evidence="11">RIMS-binding protein 2</fullName>
    </recommendedName>
</protein>
<dbReference type="Gene3D" id="2.30.30.40">
    <property type="entry name" value="SH3 Domains"/>
    <property type="match status" value="1"/>
</dbReference>
<dbReference type="SUPFAM" id="SSF49265">
    <property type="entry name" value="Fibronectin type III"/>
    <property type="match status" value="2"/>
</dbReference>
<evidence type="ECO:0000256" key="4">
    <source>
        <dbReference type="PROSITE-ProRule" id="PRU00192"/>
    </source>
</evidence>
<keyword evidence="10" id="KW-1185">Reference proteome</keyword>
<dbReference type="SMART" id="SM00326">
    <property type="entry name" value="SH3"/>
    <property type="match status" value="1"/>
</dbReference>
<accession>A0AAD7SJL3</accession>
<evidence type="ECO:0000256" key="1">
    <source>
        <dbReference type="ARBA" id="ARBA00010749"/>
    </source>
</evidence>
<feature type="compositionally biased region" description="Basic and acidic residues" evidence="6">
    <location>
        <begin position="335"/>
        <end position="347"/>
    </location>
</feature>
<evidence type="ECO:0000313" key="10">
    <source>
        <dbReference type="Proteomes" id="UP001221898"/>
    </source>
</evidence>
<feature type="compositionally biased region" description="Basic and acidic residues" evidence="6">
    <location>
        <begin position="837"/>
        <end position="866"/>
    </location>
</feature>